<evidence type="ECO:0000256" key="6">
    <source>
        <dbReference type="ARBA" id="ARBA00023141"/>
    </source>
</evidence>
<keyword evidence="9" id="KW-1185">Reference proteome</keyword>
<feature type="binding site" evidence="7">
    <location>
        <position position="130"/>
    </location>
    <ligand>
        <name>substrate</name>
    </ligand>
</feature>
<evidence type="ECO:0000256" key="3">
    <source>
        <dbReference type="ARBA" id="ARBA00022741"/>
    </source>
</evidence>
<evidence type="ECO:0000256" key="4">
    <source>
        <dbReference type="ARBA" id="ARBA00022777"/>
    </source>
</evidence>
<comment type="similarity">
    <text evidence="7">Belongs to the shikimate kinase family.</text>
</comment>
<dbReference type="CDD" id="cd00464">
    <property type="entry name" value="SK"/>
    <property type="match status" value="1"/>
</dbReference>
<keyword evidence="1 7" id="KW-0028">Amino-acid biosynthesis</keyword>
<comment type="subunit">
    <text evidence="7">Monomer.</text>
</comment>
<evidence type="ECO:0000256" key="2">
    <source>
        <dbReference type="ARBA" id="ARBA00022679"/>
    </source>
</evidence>
<dbReference type="GO" id="GO:0008652">
    <property type="term" value="P:amino acid biosynthetic process"/>
    <property type="evidence" value="ECO:0007669"/>
    <property type="project" value="UniProtKB-KW"/>
</dbReference>
<feature type="binding site" evidence="7">
    <location>
        <position position="110"/>
    </location>
    <ligand>
        <name>ATP</name>
        <dbReference type="ChEBI" id="CHEBI:30616"/>
    </ligand>
</feature>
<comment type="pathway">
    <text evidence="7">Metabolic intermediate biosynthesis; chorismate biosynthesis; chorismate from D-erythrose 4-phosphate and phosphoenolpyruvate: step 5/7.</text>
</comment>
<dbReference type="GO" id="GO:0009423">
    <property type="term" value="P:chorismate biosynthetic process"/>
    <property type="evidence" value="ECO:0007669"/>
    <property type="project" value="UniProtKB-UniRule"/>
</dbReference>
<reference evidence="8 9" key="1">
    <citation type="submission" date="2018-12" db="EMBL/GenBank/DDBJ databases">
        <title>Complete Genome Sequence of Glutamicibacter creatinolyticus strain LGCM259,isolated from an abscess of a 12-year-old mare in Italy.</title>
        <authorList>
            <person name="Santos R.G."/>
            <person name="Silva A.L."/>
            <person name="Seyffert N."/>
            <person name="Castro T.L.P."/>
            <person name="Attili A.R."/>
            <person name="Rifici C."/>
            <person name="Mazzullo G."/>
            <person name="Brenig B."/>
            <person name="Venanzi F."/>
            <person name="Azevedo V."/>
        </authorList>
    </citation>
    <scope>NUCLEOTIDE SEQUENCE [LARGE SCALE GENOMIC DNA]</scope>
    <source>
        <strain evidence="8 9">LGCM 259</strain>
    </source>
</reference>
<evidence type="ECO:0000256" key="5">
    <source>
        <dbReference type="ARBA" id="ARBA00022840"/>
    </source>
</evidence>
<evidence type="ECO:0000313" key="9">
    <source>
        <dbReference type="Proteomes" id="UP000307000"/>
    </source>
</evidence>
<sequence length="165" mass="18085">MIYLIGPMASGKSTVGKALAKALDTTFLDTDEVIVMSHGSIPQIFAEHGEEHFRDLEVATLRATQAGVLATGGGAVLRPENREVLRRGTVVYLQMDEDTAARRLARSQDRPLLAGEDGVLQRWRQLFAARRDIYEDLADLTVMVEGKSVNELVALIQGHVISATR</sequence>
<protein>
    <recommendedName>
        <fullName evidence="7">Shikimate kinase</fullName>
        <shortName evidence="7">SK</shortName>
        <ecNumber evidence="7">2.7.1.71</ecNumber>
    </recommendedName>
</protein>
<dbReference type="Pfam" id="PF01202">
    <property type="entry name" value="SKI"/>
    <property type="match status" value="1"/>
</dbReference>
<comment type="cofactor">
    <cofactor evidence="7">
        <name>Mg(2+)</name>
        <dbReference type="ChEBI" id="CHEBI:18420"/>
    </cofactor>
    <text evidence="7">Binds 1 Mg(2+) ion per subunit.</text>
</comment>
<keyword evidence="3 7" id="KW-0547">Nucleotide-binding</keyword>
<dbReference type="GO" id="GO:0005829">
    <property type="term" value="C:cytosol"/>
    <property type="evidence" value="ECO:0007669"/>
    <property type="project" value="TreeGrafter"/>
</dbReference>
<dbReference type="PANTHER" id="PTHR21087:SF16">
    <property type="entry name" value="SHIKIMATE KINASE 1, CHLOROPLASTIC"/>
    <property type="match status" value="1"/>
</dbReference>
<dbReference type="InterPro" id="IPR027417">
    <property type="entry name" value="P-loop_NTPase"/>
</dbReference>
<dbReference type="SUPFAM" id="SSF52540">
    <property type="entry name" value="P-loop containing nucleoside triphosphate hydrolases"/>
    <property type="match status" value="1"/>
</dbReference>
<keyword evidence="6 7" id="KW-0057">Aromatic amino acid biosynthesis</keyword>
<feature type="binding site" evidence="7">
    <location>
        <position position="13"/>
    </location>
    <ligand>
        <name>Mg(2+)</name>
        <dbReference type="ChEBI" id="CHEBI:18420"/>
    </ligand>
</feature>
<dbReference type="Gene3D" id="3.40.50.300">
    <property type="entry name" value="P-loop containing nucleotide triphosphate hydrolases"/>
    <property type="match status" value="1"/>
</dbReference>
<dbReference type="PANTHER" id="PTHR21087">
    <property type="entry name" value="SHIKIMATE KINASE"/>
    <property type="match status" value="1"/>
</dbReference>
<comment type="function">
    <text evidence="7">Catalyzes the specific phosphorylation of the 3-hydroxyl group of shikimic acid using ATP as a cosubstrate.</text>
</comment>
<dbReference type="AlphaFoldDB" id="A0A5B7WVV5"/>
<organism evidence="8 9">
    <name type="scientific">Glutamicibacter creatinolyticus</name>
    <dbReference type="NCBI Taxonomy" id="162496"/>
    <lineage>
        <taxon>Bacteria</taxon>
        <taxon>Bacillati</taxon>
        <taxon>Actinomycetota</taxon>
        <taxon>Actinomycetes</taxon>
        <taxon>Micrococcales</taxon>
        <taxon>Micrococcaceae</taxon>
        <taxon>Glutamicibacter</taxon>
    </lineage>
</organism>
<feature type="binding site" evidence="7">
    <location>
        <position position="54"/>
    </location>
    <ligand>
        <name>substrate</name>
    </ligand>
</feature>
<keyword evidence="7" id="KW-0460">Magnesium</keyword>
<dbReference type="Proteomes" id="UP000307000">
    <property type="component" value="Chromosome"/>
</dbReference>
<evidence type="ECO:0000256" key="7">
    <source>
        <dbReference type="HAMAP-Rule" id="MF_00109"/>
    </source>
</evidence>
<keyword evidence="5 7" id="KW-0067">ATP-binding</keyword>
<dbReference type="GO" id="GO:0000287">
    <property type="term" value="F:magnesium ion binding"/>
    <property type="evidence" value="ECO:0007669"/>
    <property type="project" value="UniProtKB-UniRule"/>
</dbReference>
<comment type="subcellular location">
    <subcellularLocation>
        <location evidence="7">Cytoplasm</location>
    </subcellularLocation>
</comment>
<comment type="caution">
    <text evidence="7">Lacks conserved residue(s) required for the propagation of feature annotation.</text>
</comment>
<dbReference type="PRINTS" id="PR01100">
    <property type="entry name" value="SHIKIMTKNASE"/>
</dbReference>
<keyword evidence="4 7" id="KW-0418">Kinase</keyword>
<feature type="binding site" evidence="7">
    <location>
        <begin position="9"/>
        <end position="14"/>
    </location>
    <ligand>
        <name>ATP</name>
        <dbReference type="ChEBI" id="CHEBI:30616"/>
    </ligand>
</feature>
<comment type="catalytic activity">
    <reaction evidence="7">
        <text>shikimate + ATP = 3-phosphoshikimate + ADP + H(+)</text>
        <dbReference type="Rhea" id="RHEA:13121"/>
        <dbReference type="ChEBI" id="CHEBI:15378"/>
        <dbReference type="ChEBI" id="CHEBI:30616"/>
        <dbReference type="ChEBI" id="CHEBI:36208"/>
        <dbReference type="ChEBI" id="CHEBI:145989"/>
        <dbReference type="ChEBI" id="CHEBI:456216"/>
        <dbReference type="EC" id="2.7.1.71"/>
    </reaction>
</comment>
<dbReference type="GO" id="GO:0009073">
    <property type="term" value="P:aromatic amino acid family biosynthetic process"/>
    <property type="evidence" value="ECO:0007669"/>
    <property type="project" value="UniProtKB-KW"/>
</dbReference>
<dbReference type="HAMAP" id="MF_00109">
    <property type="entry name" value="Shikimate_kinase"/>
    <property type="match status" value="1"/>
</dbReference>
<keyword evidence="7" id="KW-0963">Cytoplasm</keyword>
<dbReference type="InterPro" id="IPR000623">
    <property type="entry name" value="Shikimate_kinase/TSH1"/>
</dbReference>
<dbReference type="EMBL" id="CP034412">
    <property type="protein sequence ID" value="QCY47223.1"/>
    <property type="molecule type" value="Genomic_DNA"/>
</dbReference>
<dbReference type="InterPro" id="IPR031322">
    <property type="entry name" value="Shikimate/glucono_kinase"/>
</dbReference>
<dbReference type="UniPathway" id="UPA00053">
    <property type="reaction ID" value="UER00088"/>
</dbReference>
<dbReference type="RefSeq" id="WP_138926250.1">
    <property type="nucleotide sequence ID" value="NZ_CP034412.1"/>
</dbReference>
<accession>A0A5B7WVV5</accession>
<dbReference type="KEGG" id="gcr:GcLGCM259_1492"/>
<name>A0A5B7WVV5_9MICC</name>
<dbReference type="GO" id="GO:0004765">
    <property type="term" value="F:shikimate kinase activity"/>
    <property type="evidence" value="ECO:0007669"/>
    <property type="project" value="UniProtKB-UniRule"/>
</dbReference>
<dbReference type="EC" id="2.7.1.71" evidence="7"/>
<feature type="binding site" evidence="7">
    <location>
        <position position="73"/>
    </location>
    <ligand>
        <name>substrate</name>
    </ligand>
</feature>
<feature type="binding site" evidence="7">
    <location>
        <position position="31"/>
    </location>
    <ligand>
        <name>substrate</name>
    </ligand>
</feature>
<dbReference type="GO" id="GO:0005524">
    <property type="term" value="F:ATP binding"/>
    <property type="evidence" value="ECO:0007669"/>
    <property type="project" value="UniProtKB-UniRule"/>
</dbReference>
<keyword evidence="2 7" id="KW-0808">Transferase</keyword>
<gene>
    <name evidence="7 8" type="primary">aroK</name>
    <name evidence="8" type="ORF">GcLGCM259_1492</name>
</gene>
<evidence type="ECO:0000256" key="1">
    <source>
        <dbReference type="ARBA" id="ARBA00022605"/>
    </source>
</evidence>
<keyword evidence="7" id="KW-0479">Metal-binding</keyword>
<evidence type="ECO:0000313" key="8">
    <source>
        <dbReference type="EMBL" id="QCY47223.1"/>
    </source>
</evidence>
<proteinExistence type="inferred from homology"/>